<dbReference type="GeneID" id="20084303"/>
<dbReference type="PANTHER" id="PTHR13510:SF44">
    <property type="entry name" value="RABENOSYN-5"/>
    <property type="match status" value="1"/>
</dbReference>
<dbReference type="InterPro" id="IPR011011">
    <property type="entry name" value="Znf_FYVE_PHD"/>
</dbReference>
<dbReference type="InterPro" id="IPR023393">
    <property type="entry name" value="START-like_dom_sf"/>
</dbReference>
<name>A0A024U363_9STRA</name>
<gene>
    <name evidence="2" type="ORF">H310_07253</name>
</gene>
<sequence length="534" mass="60156">MPIVGGGTEAMKCREYIDVAVSMVQDAIDHRKDWMEDARHDHGGWKLTVNKRNMQVFRHRSTPTLGNANMIRNSHQTASSQGGDSSSHASASSLYTFLTVGYLNTTIDELHTALFATTSVDDQIMHSLLLEKEYVTSHVLQTLSDMAPLSLDPHLPAYCGVKYIKIRMPASQFGLHPREAVYLEYLTLREDNTLARVVYSIDNYLPLVKDHHRAVLRDVWLFMPAPNGKIQVVAKTFHDMQGSAPKILGDQSALSFWRVYEKLTSLSYIRRLLSAAGTMGNGRGSVSDLARSLPITRESYHRPTNFGHSSNLRTYCQCCRRKFTLFHGKRFCCSQCSMTMCSNCHLRVVYSIQASPDPVPFDLLHLTAMTPRNDVVCLACVHRSKETFSDFVKVKTPEVDDDAWEAALGIHATGHAEADQHHHHHAPLHAPLDKDAVKLPPHAHHAHHGHAAHPRPGSLPAPVTTLPVKESDCDVFQEMRKSIAIQESILSAMRASWHGHTEQEMCVQQPHHHHQRPSEFTFERDSDRFEEVVE</sequence>
<feature type="region of interest" description="Disordered" evidence="1">
    <location>
        <begin position="440"/>
        <end position="466"/>
    </location>
</feature>
<dbReference type="SUPFAM" id="SSF57903">
    <property type="entry name" value="FYVE/PHD zinc finger"/>
    <property type="match status" value="1"/>
</dbReference>
<feature type="compositionally biased region" description="Basic and acidic residues" evidence="1">
    <location>
        <begin position="521"/>
        <end position="534"/>
    </location>
</feature>
<feature type="region of interest" description="Disordered" evidence="1">
    <location>
        <begin position="506"/>
        <end position="534"/>
    </location>
</feature>
<dbReference type="PANTHER" id="PTHR13510">
    <property type="entry name" value="FYVE-FINGER-CONTAINING RAB5 EFFECTOR PROTEIN RABENOSYN-5-RELATED"/>
    <property type="match status" value="1"/>
</dbReference>
<dbReference type="Gene3D" id="3.30.40.10">
    <property type="entry name" value="Zinc/RING finger domain, C3HC4 (zinc finger)"/>
    <property type="match status" value="1"/>
</dbReference>
<dbReference type="SUPFAM" id="SSF55961">
    <property type="entry name" value="Bet v1-like"/>
    <property type="match status" value="1"/>
</dbReference>
<dbReference type="VEuPathDB" id="FungiDB:H310_07253"/>
<reference evidence="2" key="1">
    <citation type="submission" date="2013-12" db="EMBL/GenBank/DDBJ databases">
        <title>The Genome Sequence of Aphanomyces invadans NJM9701.</title>
        <authorList>
            <consortium name="The Broad Institute Genomics Platform"/>
            <person name="Russ C."/>
            <person name="Tyler B."/>
            <person name="van West P."/>
            <person name="Dieguez-Uribeondo J."/>
            <person name="Young S.K."/>
            <person name="Zeng Q."/>
            <person name="Gargeya S."/>
            <person name="Fitzgerald M."/>
            <person name="Abouelleil A."/>
            <person name="Alvarado L."/>
            <person name="Chapman S.B."/>
            <person name="Gainer-Dewar J."/>
            <person name="Goldberg J."/>
            <person name="Griggs A."/>
            <person name="Gujja S."/>
            <person name="Hansen M."/>
            <person name="Howarth C."/>
            <person name="Imamovic A."/>
            <person name="Ireland A."/>
            <person name="Larimer J."/>
            <person name="McCowan C."/>
            <person name="Murphy C."/>
            <person name="Pearson M."/>
            <person name="Poon T.W."/>
            <person name="Priest M."/>
            <person name="Roberts A."/>
            <person name="Saif S."/>
            <person name="Shea T."/>
            <person name="Sykes S."/>
            <person name="Wortman J."/>
            <person name="Nusbaum C."/>
            <person name="Birren B."/>
        </authorList>
    </citation>
    <scope>NUCLEOTIDE SEQUENCE [LARGE SCALE GENOMIC DNA]</scope>
    <source>
        <strain evidence="2">NJM9701</strain>
    </source>
</reference>
<dbReference type="CDD" id="cd00065">
    <property type="entry name" value="FYVE_like_SF"/>
    <property type="match status" value="1"/>
</dbReference>
<dbReference type="Gene3D" id="3.30.530.20">
    <property type="match status" value="1"/>
</dbReference>
<organism evidence="2">
    <name type="scientific">Aphanomyces invadans</name>
    <dbReference type="NCBI Taxonomy" id="157072"/>
    <lineage>
        <taxon>Eukaryota</taxon>
        <taxon>Sar</taxon>
        <taxon>Stramenopiles</taxon>
        <taxon>Oomycota</taxon>
        <taxon>Saprolegniomycetes</taxon>
        <taxon>Saprolegniales</taxon>
        <taxon>Verrucalvaceae</taxon>
        <taxon>Aphanomyces</taxon>
    </lineage>
</organism>
<evidence type="ECO:0000313" key="2">
    <source>
        <dbReference type="EMBL" id="ETW00694.1"/>
    </source>
</evidence>
<evidence type="ECO:0008006" key="3">
    <source>
        <dbReference type="Google" id="ProtNLM"/>
    </source>
</evidence>
<proteinExistence type="predicted"/>
<dbReference type="InterPro" id="IPR013083">
    <property type="entry name" value="Znf_RING/FYVE/PHD"/>
</dbReference>
<dbReference type="InterPro" id="IPR052727">
    <property type="entry name" value="Rab4/Rab5_effector"/>
</dbReference>
<protein>
    <recommendedName>
        <fullName evidence="3">FYVE-type domain-containing protein</fullName>
    </recommendedName>
</protein>
<dbReference type="RefSeq" id="XP_008870829.1">
    <property type="nucleotide sequence ID" value="XM_008872607.1"/>
</dbReference>
<dbReference type="EMBL" id="KI913964">
    <property type="protein sequence ID" value="ETW00694.1"/>
    <property type="molecule type" value="Genomic_DNA"/>
</dbReference>
<dbReference type="OrthoDB" id="61303at2759"/>
<dbReference type="AlphaFoldDB" id="A0A024U363"/>
<evidence type="ECO:0000256" key="1">
    <source>
        <dbReference type="SAM" id="MobiDB-lite"/>
    </source>
</evidence>
<feature type="compositionally biased region" description="Basic residues" evidence="1">
    <location>
        <begin position="441"/>
        <end position="453"/>
    </location>
</feature>
<accession>A0A024U363</accession>